<dbReference type="STRING" id="1798375.A2773_02335"/>
<organism evidence="2 3">
    <name type="scientific">Candidatus Gottesmanbacteria bacterium RIFCSPHIGHO2_01_FULL_39_10</name>
    <dbReference type="NCBI Taxonomy" id="1798375"/>
    <lineage>
        <taxon>Bacteria</taxon>
        <taxon>Candidatus Gottesmaniibacteriota</taxon>
    </lineage>
</organism>
<dbReference type="EMBL" id="MFJE01000013">
    <property type="protein sequence ID" value="OGG14602.1"/>
    <property type="molecule type" value="Genomic_DNA"/>
</dbReference>
<name>A0A1F5ZR82_9BACT</name>
<dbReference type="AlphaFoldDB" id="A0A1F5ZR82"/>
<evidence type="ECO:0000313" key="2">
    <source>
        <dbReference type="EMBL" id="OGG14602.1"/>
    </source>
</evidence>
<evidence type="ECO:0000256" key="1">
    <source>
        <dbReference type="SAM" id="MobiDB-lite"/>
    </source>
</evidence>
<feature type="compositionally biased region" description="Polar residues" evidence="1">
    <location>
        <begin position="66"/>
        <end position="80"/>
    </location>
</feature>
<accession>A0A1F5ZR82</accession>
<sequence>MGEYAPIPRDAIEMVFDSTIPHDIRHAAGDEVIYGRDPDRAAMLQNKLATHLQNGSLPSGDRVMYSTLSNEANRNTRGAE</sequence>
<gene>
    <name evidence="2" type="ORF">A2773_02335</name>
</gene>
<proteinExistence type="predicted"/>
<reference evidence="2 3" key="1">
    <citation type="journal article" date="2016" name="Nat. Commun.">
        <title>Thousands of microbial genomes shed light on interconnected biogeochemical processes in an aquifer system.</title>
        <authorList>
            <person name="Anantharaman K."/>
            <person name="Brown C.T."/>
            <person name="Hug L.A."/>
            <person name="Sharon I."/>
            <person name="Castelle C.J."/>
            <person name="Probst A.J."/>
            <person name="Thomas B.C."/>
            <person name="Singh A."/>
            <person name="Wilkins M.J."/>
            <person name="Karaoz U."/>
            <person name="Brodie E.L."/>
            <person name="Williams K.H."/>
            <person name="Hubbard S.S."/>
            <person name="Banfield J.F."/>
        </authorList>
    </citation>
    <scope>NUCLEOTIDE SEQUENCE [LARGE SCALE GENOMIC DNA]</scope>
</reference>
<comment type="caution">
    <text evidence="2">The sequence shown here is derived from an EMBL/GenBank/DDBJ whole genome shotgun (WGS) entry which is preliminary data.</text>
</comment>
<feature type="region of interest" description="Disordered" evidence="1">
    <location>
        <begin position="52"/>
        <end position="80"/>
    </location>
</feature>
<dbReference type="Proteomes" id="UP000177383">
    <property type="component" value="Unassembled WGS sequence"/>
</dbReference>
<protein>
    <submittedName>
        <fullName evidence="2">Uncharacterized protein</fullName>
    </submittedName>
</protein>
<evidence type="ECO:0000313" key="3">
    <source>
        <dbReference type="Proteomes" id="UP000177383"/>
    </source>
</evidence>